<evidence type="ECO:0000256" key="4">
    <source>
        <dbReference type="SAM" id="SignalP"/>
    </source>
</evidence>
<dbReference type="InterPro" id="IPR018392">
    <property type="entry name" value="LysM"/>
</dbReference>
<accession>A0A1V6TWU2</accession>
<keyword evidence="7" id="KW-1185">Reference proteome</keyword>
<protein>
    <recommendedName>
        <fullName evidence="5">LysM domain-containing protein</fullName>
    </recommendedName>
</protein>
<feature type="compositionally biased region" description="Low complexity" evidence="3">
    <location>
        <begin position="205"/>
        <end position="214"/>
    </location>
</feature>
<feature type="domain" description="LysM" evidence="5">
    <location>
        <begin position="57"/>
        <end position="105"/>
    </location>
</feature>
<keyword evidence="4" id="KW-0732">Signal</keyword>
<dbReference type="InterPro" id="IPR053214">
    <property type="entry name" value="LysM12-like"/>
</dbReference>
<organism evidence="6 7">
    <name type="scientific">Penicillium steckii</name>
    <dbReference type="NCBI Taxonomy" id="303698"/>
    <lineage>
        <taxon>Eukaryota</taxon>
        <taxon>Fungi</taxon>
        <taxon>Dikarya</taxon>
        <taxon>Ascomycota</taxon>
        <taxon>Pezizomycotina</taxon>
        <taxon>Eurotiomycetes</taxon>
        <taxon>Eurotiomycetidae</taxon>
        <taxon>Eurotiales</taxon>
        <taxon>Aspergillaceae</taxon>
        <taxon>Penicillium</taxon>
    </lineage>
</organism>
<evidence type="ECO:0000313" key="6">
    <source>
        <dbReference type="EMBL" id="OQE30043.1"/>
    </source>
</evidence>
<dbReference type="PROSITE" id="PS51782">
    <property type="entry name" value="LYSM"/>
    <property type="match status" value="1"/>
</dbReference>
<reference evidence="7" key="1">
    <citation type="journal article" date="2017" name="Nat. Microbiol.">
        <title>Global analysis of biosynthetic gene clusters reveals vast potential of secondary metabolite production in Penicillium species.</title>
        <authorList>
            <person name="Nielsen J.C."/>
            <person name="Grijseels S."/>
            <person name="Prigent S."/>
            <person name="Ji B."/>
            <person name="Dainat J."/>
            <person name="Nielsen K.F."/>
            <person name="Frisvad J.C."/>
            <person name="Workman M."/>
            <person name="Nielsen J."/>
        </authorList>
    </citation>
    <scope>NUCLEOTIDE SEQUENCE [LARGE SCALE GENOMIC DNA]</scope>
    <source>
        <strain evidence="7">IBT 24891</strain>
    </source>
</reference>
<dbReference type="CDD" id="cd00118">
    <property type="entry name" value="LysM"/>
    <property type="match status" value="1"/>
</dbReference>
<dbReference type="AlphaFoldDB" id="A0A1V6TWU2"/>
<evidence type="ECO:0000256" key="2">
    <source>
        <dbReference type="ARBA" id="ARBA00023026"/>
    </source>
</evidence>
<dbReference type="SUPFAM" id="SSF54106">
    <property type="entry name" value="LysM domain"/>
    <property type="match status" value="1"/>
</dbReference>
<evidence type="ECO:0000259" key="5">
    <source>
        <dbReference type="PROSITE" id="PS51782"/>
    </source>
</evidence>
<name>A0A1V6TWU2_9EURO</name>
<evidence type="ECO:0000313" key="7">
    <source>
        <dbReference type="Proteomes" id="UP000191285"/>
    </source>
</evidence>
<dbReference type="GO" id="GO:0008061">
    <property type="term" value="F:chitin binding"/>
    <property type="evidence" value="ECO:0007669"/>
    <property type="project" value="UniProtKB-KW"/>
</dbReference>
<keyword evidence="2" id="KW-0843">Virulence</keyword>
<gene>
    <name evidence="6" type="ORF">PENSTE_c002G04068</name>
</gene>
<dbReference type="InterPro" id="IPR057277">
    <property type="entry name" value="LysM_C"/>
</dbReference>
<dbReference type="EMBL" id="MLKD01000002">
    <property type="protein sequence ID" value="OQE30043.1"/>
    <property type="molecule type" value="Genomic_DNA"/>
</dbReference>
<feature type="chain" id="PRO_5012528741" description="LysM domain-containing protein" evidence="4">
    <location>
        <begin position="24"/>
        <end position="388"/>
    </location>
</feature>
<sequence>MTFEIQHIFALSYLLYFFLGSAAATIGTSEESNSIYGWIQARAAPYPFPADANGICHIYTVQAHETCKIIAKNNGITVKDLEKYNKNTYDWKTCAHIAQGRFICLGPGAPPMPVSLPNVVCGPQVPGTARPNDMSNLRALNPCPSHQCCSSGHCDDISTGICKTNNGCLSNCVGDSNRRTDKETKAKTTTTKKKKTTTTTKAKKTTTTTTKAKKTTTTTTKAKKTTTTTTKAKKTTTTTTTTTTKKKPKTTTTTTEAPMKTPWSISIYAGKKCDAENGDYIDLNGYTTGFSECVDLSSNFNTDMVEDKTSCRLFVDGGFNWTSCEDSDMLKPKSWYLRKGSCMVYSDHGCGSYSGSIILYKLGGCQDSTSYAFAPGKFGSIKCSMAGQ</sequence>
<dbReference type="PANTHER" id="PTHR47700:SF2">
    <property type="entry name" value="CHITINASE"/>
    <property type="match status" value="1"/>
</dbReference>
<dbReference type="Pfam" id="PF25139">
    <property type="entry name" value="LysM14_C"/>
    <property type="match status" value="1"/>
</dbReference>
<evidence type="ECO:0000256" key="1">
    <source>
        <dbReference type="ARBA" id="ARBA00022669"/>
    </source>
</evidence>
<dbReference type="STRING" id="303698.A0A1V6TWU2"/>
<dbReference type="Proteomes" id="UP000191285">
    <property type="component" value="Unassembled WGS sequence"/>
</dbReference>
<feature type="compositionally biased region" description="Basic and acidic residues" evidence="3">
    <location>
        <begin position="177"/>
        <end position="186"/>
    </location>
</feature>
<evidence type="ECO:0000256" key="3">
    <source>
        <dbReference type="SAM" id="MobiDB-lite"/>
    </source>
</evidence>
<dbReference type="OrthoDB" id="73875at2759"/>
<dbReference type="SMART" id="SM00257">
    <property type="entry name" value="LysM"/>
    <property type="match status" value="1"/>
</dbReference>
<dbReference type="InterPro" id="IPR036779">
    <property type="entry name" value="LysM_dom_sf"/>
</dbReference>
<feature type="region of interest" description="Disordered" evidence="3">
    <location>
        <begin position="177"/>
        <end position="214"/>
    </location>
</feature>
<dbReference type="PANTHER" id="PTHR47700">
    <property type="entry name" value="V CHITINASE, PUTATIVE (AFU_ORTHOLOGUE AFUA_6G13720)-RELATED"/>
    <property type="match status" value="1"/>
</dbReference>
<dbReference type="Pfam" id="PF01476">
    <property type="entry name" value="LysM"/>
    <property type="match status" value="1"/>
</dbReference>
<proteinExistence type="predicted"/>
<feature type="signal peptide" evidence="4">
    <location>
        <begin position="1"/>
        <end position="23"/>
    </location>
</feature>
<keyword evidence="1" id="KW-0147">Chitin-binding</keyword>
<dbReference type="Gene3D" id="3.10.350.10">
    <property type="entry name" value="LysM domain"/>
    <property type="match status" value="1"/>
</dbReference>
<feature type="compositionally biased region" description="Basic residues" evidence="3">
    <location>
        <begin position="190"/>
        <end position="204"/>
    </location>
</feature>
<comment type="caution">
    <text evidence="6">The sequence shown here is derived from an EMBL/GenBank/DDBJ whole genome shotgun (WGS) entry which is preliminary data.</text>
</comment>